<dbReference type="Pfam" id="PF10282">
    <property type="entry name" value="Lactonase"/>
    <property type="match status" value="1"/>
</dbReference>
<dbReference type="GO" id="GO:0017057">
    <property type="term" value="F:6-phosphogluconolactonase activity"/>
    <property type="evidence" value="ECO:0007669"/>
    <property type="project" value="TreeGrafter"/>
</dbReference>
<dbReference type="SUPFAM" id="SSF53850">
    <property type="entry name" value="Periplasmic binding protein-like II"/>
    <property type="match status" value="1"/>
</dbReference>
<dbReference type="InterPro" id="IPR050282">
    <property type="entry name" value="Cycloisomerase_2"/>
</dbReference>
<dbReference type="Gene3D" id="3.40.190.10">
    <property type="entry name" value="Periplasmic binding protein-like II"/>
    <property type="match status" value="2"/>
</dbReference>
<dbReference type="Gene3D" id="2.130.10.10">
    <property type="entry name" value="YVTN repeat-like/Quinoprotein amine dehydrogenase"/>
    <property type="match status" value="1"/>
</dbReference>
<reference evidence="4" key="1">
    <citation type="submission" date="2023-06" db="EMBL/GenBank/DDBJ databases">
        <authorList>
            <person name="Delattre M."/>
        </authorList>
    </citation>
    <scope>NUCLEOTIDE SEQUENCE</scope>
    <source>
        <strain evidence="4">AF72</strain>
    </source>
</reference>
<gene>
    <name evidence="4" type="ORF">MSPICULIGERA_LOCUS129</name>
</gene>
<dbReference type="InterPro" id="IPR005496">
    <property type="entry name" value="Integral_membrane_TerC"/>
</dbReference>
<dbReference type="Pfam" id="PF00497">
    <property type="entry name" value="SBP_bac_3"/>
    <property type="match status" value="1"/>
</dbReference>
<sequence>MSSSEFTGHLMHRRRFVQLSAIAAGGIVAGYFNIPASAASTSDENKMANNKAAQTPRFAYVGSRTTKERNARGAGITVYRYAPDTGACALVQTLNDLVNPSFLAFDQTQSHLYCVHGDQSEVSAFAIDSQTGELTKLNTVGTQGKNPVHLSVDPTNTFLAVANYATGSFALLPIQADGSLGAVAHVEYLPGEPGPHKIEQGSSHPHMIPFDPSGRFLVIPDKGLDGIFVYRHGQGARGAGPRHIVFTPDARHAYVVNELDSSVTGYAYEEEKGTLTAKEILSTLPSTFTGNSRAAAIAIAPSGKHLYVSNRGHDSVAIFAINEGGEFVAKGHIPSQGRKPRFMNLTPDGARLFVANEETDDIVAFDVDASSGGLAANGQTIKTGSPPWAGVPTLFELLNSPTFWLAVAQIIAIDILLGGDNAVVIALACRKLPEAQRNRAIIGGALGAIVLRIVMIFFALQLLALPCLKLIGAALLLWIGIKMLIPEEEGAHDNLAASPRLLDNVVAVAGASNGRLELVIFGIVVSIPIIIWGSKLVLHFMDRFPLVITLGAALLGWIAGSMAVSDVALPSLPSWSHYAAGFAGAMLVLIVGKLVSRRQRGNCDTSPGHEKVLAQRDAATGKLGGVSVALANELAKELGVAVKLTSYDAAGKVFAALESGTWDLAFLAIEPVRAEKIAFSSPYVSIDGTYLVREESLYQSASDLDAQGLRISVGQGAAYDLYLSRTLRHAELVRGETSASAVDLFLELELQAAAGVRQPLERYASAHSGVRVLADNFTEIRQAMAVPKARKIAAEYIEDFISRLVGNGFVARALADSGQSDARVASPIVRLAPK</sequence>
<dbReference type="InterPro" id="IPR001638">
    <property type="entry name" value="Solute-binding_3/MltF_N"/>
</dbReference>
<dbReference type="EMBL" id="CATQJA010000007">
    <property type="protein sequence ID" value="CAJ0557371.1"/>
    <property type="molecule type" value="Genomic_DNA"/>
</dbReference>
<dbReference type="AlphaFoldDB" id="A0AA36C405"/>
<dbReference type="Pfam" id="PF03741">
    <property type="entry name" value="TerC"/>
    <property type="match status" value="2"/>
</dbReference>
<comment type="caution">
    <text evidence="4">The sequence shown here is derived from an EMBL/GenBank/DDBJ whole genome shotgun (WGS) entry which is preliminary data.</text>
</comment>
<evidence type="ECO:0000259" key="3">
    <source>
        <dbReference type="SMART" id="SM00062"/>
    </source>
</evidence>
<accession>A0AA36C405</accession>
<dbReference type="InterPro" id="IPR011048">
    <property type="entry name" value="Haem_d1_sf"/>
</dbReference>
<evidence type="ECO:0000313" key="5">
    <source>
        <dbReference type="Proteomes" id="UP001177023"/>
    </source>
</evidence>
<evidence type="ECO:0000256" key="2">
    <source>
        <dbReference type="SAM" id="Phobius"/>
    </source>
</evidence>
<proteinExistence type="inferred from homology"/>
<dbReference type="PANTHER" id="PTHR30344">
    <property type="entry name" value="6-PHOSPHOGLUCONOLACTONASE-RELATED"/>
    <property type="match status" value="1"/>
</dbReference>
<feature type="transmembrane region" description="Helical" evidence="2">
    <location>
        <begin position="505"/>
        <end position="532"/>
    </location>
</feature>
<keyword evidence="2" id="KW-0812">Transmembrane</keyword>
<dbReference type="PROSITE" id="PS51318">
    <property type="entry name" value="TAT"/>
    <property type="match status" value="1"/>
</dbReference>
<name>A0AA36C405_9BILA</name>
<organism evidence="4 5">
    <name type="scientific">Mesorhabditis spiculigera</name>
    <dbReference type="NCBI Taxonomy" id="96644"/>
    <lineage>
        <taxon>Eukaryota</taxon>
        <taxon>Metazoa</taxon>
        <taxon>Ecdysozoa</taxon>
        <taxon>Nematoda</taxon>
        <taxon>Chromadorea</taxon>
        <taxon>Rhabditida</taxon>
        <taxon>Rhabditina</taxon>
        <taxon>Rhabditomorpha</taxon>
        <taxon>Rhabditoidea</taxon>
        <taxon>Rhabditidae</taxon>
        <taxon>Mesorhabditinae</taxon>
        <taxon>Mesorhabditis</taxon>
    </lineage>
</organism>
<dbReference type="SUPFAM" id="SSF51004">
    <property type="entry name" value="C-terminal (heme d1) domain of cytochrome cd1-nitrite reductase"/>
    <property type="match status" value="1"/>
</dbReference>
<protein>
    <recommendedName>
        <fullName evidence="3">Solute-binding protein family 3/N-terminal domain-containing protein</fullName>
    </recommendedName>
</protein>
<keyword evidence="2" id="KW-0472">Membrane</keyword>
<dbReference type="InterPro" id="IPR015943">
    <property type="entry name" value="WD40/YVTN_repeat-like_dom_sf"/>
</dbReference>
<dbReference type="Proteomes" id="UP001177023">
    <property type="component" value="Unassembled WGS sequence"/>
</dbReference>
<feature type="non-terminal residue" evidence="4">
    <location>
        <position position="1"/>
    </location>
</feature>
<dbReference type="PANTHER" id="PTHR30344:SF1">
    <property type="entry name" value="6-PHOSPHOGLUCONOLACTONASE"/>
    <property type="match status" value="1"/>
</dbReference>
<comment type="similarity">
    <text evidence="1">Belongs to the cycloisomerase 2 family.</text>
</comment>
<dbReference type="GO" id="GO:0016020">
    <property type="term" value="C:membrane"/>
    <property type="evidence" value="ECO:0007669"/>
    <property type="project" value="InterPro"/>
</dbReference>
<dbReference type="InterPro" id="IPR006311">
    <property type="entry name" value="TAT_signal"/>
</dbReference>
<evidence type="ECO:0000313" key="4">
    <source>
        <dbReference type="EMBL" id="CAJ0557371.1"/>
    </source>
</evidence>
<feature type="transmembrane region" description="Helical" evidence="2">
    <location>
        <begin position="575"/>
        <end position="595"/>
    </location>
</feature>
<dbReference type="SMART" id="SM00062">
    <property type="entry name" value="PBPb"/>
    <property type="match status" value="1"/>
</dbReference>
<feature type="transmembrane region" description="Helical" evidence="2">
    <location>
        <begin position="440"/>
        <end position="460"/>
    </location>
</feature>
<feature type="transmembrane region" description="Helical" evidence="2">
    <location>
        <begin position="544"/>
        <end position="563"/>
    </location>
</feature>
<keyword evidence="2" id="KW-1133">Transmembrane helix</keyword>
<feature type="domain" description="Solute-binding protein family 3/N-terminal" evidence="3">
    <location>
        <begin position="611"/>
        <end position="821"/>
    </location>
</feature>
<dbReference type="InterPro" id="IPR019405">
    <property type="entry name" value="Lactonase_7-beta_prop"/>
</dbReference>
<dbReference type="NCBIfam" id="TIGR03717">
    <property type="entry name" value="R_switched_YjbE"/>
    <property type="match status" value="1"/>
</dbReference>
<keyword evidence="5" id="KW-1185">Reference proteome</keyword>
<evidence type="ECO:0000256" key="1">
    <source>
        <dbReference type="ARBA" id="ARBA00005564"/>
    </source>
</evidence>
<dbReference type="InterPro" id="IPR022301">
    <property type="entry name" value="Integral_membrane_YjbE"/>
</dbReference>